<sequence>LSSQNPTSVRLVERLRSIMGSFEDKLSIVATEAICHHVILWEDKSPEPLETFLIPPGTAFDDEFMNNGYVGENGSDGGDNEVV</sequence>
<feature type="non-terminal residue" evidence="1">
    <location>
        <position position="1"/>
    </location>
</feature>
<gene>
    <name evidence="1" type="ORF">K443DRAFT_117255</name>
</gene>
<evidence type="ECO:0000313" key="1">
    <source>
        <dbReference type="EMBL" id="KIJ89997.1"/>
    </source>
</evidence>
<dbReference type="AlphaFoldDB" id="A0A0C9X0B0"/>
<organism evidence="1 2">
    <name type="scientific">Laccaria amethystina LaAM-08-1</name>
    <dbReference type="NCBI Taxonomy" id="1095629"/>
    <lineage>
        <taxon>Eukaryota</taxon>
        <taxon>Fungi</taxon>
        <taxon>Dikarya</taxon>
        <taxon>Basidiomycota</taxon>
        <taxon>Agaricomycotina</taxon>
        <taxon>Agaricomycetes</taxon>
        <taxon>Agaricomycetidae</taxon>
        <taxon>Agaricales</taxon>
        <taxon>Agaricineae</taxon>
        <taxon>Hydnangiaceae</taxon>
        <taxon>Laccaria</taxon>
    </lineage>
</organism>
<dbReference type="Proteomes" id="UP000054477">
    <property type="component" value="Unassembled WGS sequence"/>
</dbReference>
<protein>
    <submittedName>
        <fullName evidence="1">Uncharacterized protein</fullName>
    </submittedName>
</protein>
<dbReference type="OrthoDB" id="3222645at2759"/>
<evidence type="ECO:0000313" key="2">
    <source>
        <dbReference type="Proteomes" id="UP000054477"/>
    </source>
</evidence>
<accession>A0A0C9X0B0</accession>
<proteinExistence type="predicted"/>
<name>A0A0C9X0B0_9AGAR</name>
<dbReference type="EMBL" id="KN839326">
    <property type="protein sequence ID" value="KIJ89997.1"/>
    <property type="molecule type" value="Genomic_DNA"/>
</dbReference>
<keyword evidence="2" id="KW-1185">Reference proteome</keyword>
<reference evidence="1 2" key="1">
    <citation type="submission" date="2014-04" db="EMBL/GenBank/DDBJ databases">
        <authorList>
            <consortium name="DOE Joint Genome Institute"/>
            <person name="Kuo A."/>
            <person name="Kohler A."/>
            <person name="Nagy L.G."/>
            <person name="Floudas D."/>
            <person name="Copeland A."/>
            <person name="Barry K.W."/>
            <person name="Cichocki N."/>
            <person name="Veneault-Fourrey C."/>
            <person name="LaButti K."/>
            <person name="Lindquist E.A."/>
            <person name="Lipzen A."/>
            <person name="Lundell T."/>
            <person name="Morin E."/>
            <person name="Murat C."/>
            <person name="Sun H."/>
            <person name="Tunlid A."/>
            <person name="Henrissat B."/>
            <person name="Grigoriev I.V."/>
            <person name="Hibbett D.S."/>
            <person name="Martin F."/>
            <person name="Nordberg H.P."/>
            <person name="Cantor M.N."/>
            <person name="Hua S.X."/>
        </authorList>
    </citation>
    <scope>NUCLEOTIDE SEQUENCE [LARGE SCALE GENOMIC DNA]</scope>
    <source>
        <strain evidence="1 2">LaAM-08-1</strain>
    </source>
</reference>
<reference evidence="2" key="2">
    <citation type="submission" date="2015-01" db="EMBL/GenBank/DDBJ databases">
        <title>Evolutionary Origins and Diversification of the Mycorrhizal Mutualists.</title>
        <authorList>
            <consortium name="DOE Joint Genome Institute"/>
            <consortium name="Mycorrhizal Genomics Consortium"/>
            <person name="Kohler A."/>
            <person name="Kuo A."/>
            <person name="Nagy L.G."/>
            <person name="Floudas D."/>
            <person name="Copeland A."/>
            <person name="Barry K.W."/>
            <person name="Cichocki N."/>
            <person name="Veneault-Fourrey C."/>
            <person name="LaButti K."/>
            <person name="Lindquist E.A."/>
            <person name="Lipzen A."/>
            <person name="Lundell T."/>
            <person name="Morin E."/>
            <person name="Murat C."/>
            <person name="Riley R."/>
            <person name="Ohm R."/>
            <person name="Sun H."/>
            <person name="Tunlid A."/>
            <person name="Henrissat B."/>
            <person name="Grigoriev I.V."/>
            <person name="Hibbett D.S."/>
            <person name="Martin F."/>
        </authorList>
    </citation>
    <scope>NUCLEOTIDE SEQUENCE [LARGE SCALE GENOMIC DNA]</scope>
    <source>
        <strain evidence="2">LaAM-08-1</strain>
    </source>
</reference>
<dbReference type="HOGENOM" id="CLU_2549171_0_0_1"/>